<accession>A0A813I0C5</accession>
<feature type="region of interest" description="Disordered" evidence="2">
    <location>
        <begin position="243"/>
        <end position="265"/>
    </location>
</feature>
<feature type="region of interest" description="Disordered" evidence="2">
    <location>
        <begin position="3066"/>
        <end position="3116"/>
    </location>
</feature>
<feature type="region of interest" description="Disordered" evidence="2">
    <location>
        <begin position="2220"/>
        <end position="2239"/>
    </location>
</feature>
<feature type="region of interest" description="Disordered" evidence="2">
    <location>
        <begin position="300"/>
        <end position="354"/>
    </location>
</feature>
<organism evidence="3 4">
    <name type="scientific">Polarella glacialis</name>
    <name type="common">Dinoflagellate</name>
    <dbReference type="NCBI Taxonomy" id="89957"/>
    <lineage>
        <taxon>Eukaryota</taxon>
        <taxon>Sar</taxon>
        <taxon>Alveolata</taxon>
        <taxon>Dinophyceae</taxon>
        <taxon>Suessiales</taxon>
        <taxon>Suessiaceae</taxon>
        <taxon>Polarella</taxon>
    </lineage>
</organism>
<dbReference type="PANTHER" id="PTHR10676:SF396">
    <property type="entry name" value="DYNEIN AXONEMAL HEAVY CHAIN 1"/>
    <property type="match status" value="1"/>
</dbReference>
<feature type="region of interest" description="Disordered" evidence="2">
    <location>
        <begin position="409"/>
        <end position="430"/>
    </location>
</feature>
<dbReference type="PANTHER" id="PTHR10676">
    <property type="entry name" value="DYNEIN HEAVY CHAIN FAMILY PROTEIN"/>
    <property type="match status" value="1"/>
</dbReference>
<feature type="region of interest" description="Disordered" evidence="2">
    <location>
        <begin position="174"/>
        <end position="215"/>
    </location>
</feature>
<feature type="compositionally biased region" description="Polar residues" evidence="2">
    <location>
        <begin position="3403"/>
        <end position="3412"/>
    </location>
</feature>
<dbReference type="GO" id="GO:0051959">
    <property type="term" value="F:dynein light intermediate chain binding"/>
    <property type="evidence" value="ECO:0007669"/>
    <property type="project" value="InterPro"/>
</dbReference>
<feature type="compositionally biased region" description="Pro residues" evidence="2">
    <location>
        <begin position="83"/>
        <end position="92"/>
    </location>
</feature>
<feature type="region of interest" description="Disordered" evidence="2">
    <location>
        <begin position="3020"/>
        <end position="3054"/>
    </location>
</feature>
<reference evidence="3" key="1">
    <citation type="submission" date="2021-02" db="EMBL/GenBank/DDBJ databases">
        <authorList>
            <person name="Dougan E. K."/>
            <person name="Rhodes N."/>
            <person name="Thang M."/>
            <person name="Chan C."/>
        </authorList>
    </citation>
    <scope>NUCLEOTIDE SEQUENCE</scope>
</reference>
<feature type="region of interest" description="Disordered" evidence="2">
    <location>
        <begin position="1053"/>
        <end position="1097"/>
    </location>
</feature>
<feature type="compositionally biased region" description="Polar residues" evidence="2">
    <location>
        <begin position="591"/>
        <end position="606"/>
    </location>
</feature>
<feature type="non-terminal residue" evidence="3">
    <location>
        <position position="1"/>
    </location>
</feature>
<dbReference type="GO" id="GO:0097729">
    <property type="term" value="C:9+2 motile cilium"/>
    <property type="evidence" value="ECO:0007669"/>
    <property type="project" value="TreeGrafter"/>
</dbReference>
<feature type="compositionally biased region" description="Acidic residues" evidence="2">
    <location>
        <begin position="567"/>
        <end position="576"/>
    </location>
</feature>
<feature type="compositionally biased region" description="Basic and acidic residues" evidence="2">
    <location>
        <begin position="2251"/>
        <end position="2276"/>
    </location>
</feature>
<evidence type="ECO:0000256" key="1">
    <source>
        <dbReference type="SAM" id="Coils"/>
    </source>
</evidence>
<feature type="region of interest" description="Disordered" evidence="2">
    <location>
        <begin position="2251"/>
        <end position="2280"/>
    </location>
</feature>
<feature type="compositionally biased region" description="Basic and acidic residues" evidence="2">
    <location>
        <begin position="3069"/>
        <end position="3086"/>
    </location>
</feature>
<evidence type="ECO:0000313" key="3">
    <source>
        <dbReference type="EMBL" id="CAE8643164.1"/>
    </source>
</evidence>
<feature type="region of interest" description="Disordered" evidence="2">
    <location>
        <begin position="3392"/>
        <end position="3449"/>
    </location>
</feature>
<dbReference type="GO" id="GO:0030286">
    <property type="term" value="C:dynein complex"/>
    <property type="evidence" value="ECO:0007669"/>
    <property type="project" value="InterPro"/>
</dbReference>
<feature type="compositionally biased region" description="Basic and acidic residues" evidence="2">
    <location>
        <begin position="1"/>
        <end position="12"/>
    </location>
</feature>
<feature type="region of interest" description="Disordered" evidence="2">
    <location>
        <begin position="1956"/>
        <end position="2068"/>
    </location>
</feature>
<dbReference type="InterPro" id="IPR026983">
    <property type="entry name" value="DHC"/>
</dbReference>
<feature type="compositionally biased region" description="Basic and acidic residues" evidence="2">
    <location>
        <begin position="1996"/>
        <end position="2014"/>
    </location>
</feature>
<feature type="compositionally biased region" description="Polar residues" evidence="2">
    <location>
        <begin position="3027"/>
        <end position="3044"/>
    </location>
</feature>
<dbReference type="Proteomes" id="UP000654075">
    <property type="component" value="Unassembled WGS sequence"/>
</dbReference>
<feature type="compositionally biased region" description="Low complexity" evidence="2">
    <location>
        <begin position="66"/>
        <end position="82"/>
    </location>
</feature>
<proteinExistence type="predicted"/>
<feature type="compositionally biased region" description="Low complexity" evidence="2">
    <location>
        <begin position="247"/>
        <end position="256"/>
    </location>
</feature>
<comment type="caution">
    <text evidence="3">The sequence shown here is derived from an EMBL/GenBank/DDBJ whole genome shotgun (WGS) entry which is preliminary data.</text>
</comment>
<dbReference type="Gene3D" id="1.20.920.20">
    <property type="match status" value="1"/>
</dbReference>
<keyword evidence="4" id="KW-1185">Reference proteome</keyword>
<feature type="region of interest" description="Disordered" evidence="2">
    <location>
        <begin position="561"/>
        <end position="606"/>
    </location>
</feature>
<feature type="compositionally biased region" description="Acidic residues" evidence="2">
    <location>
        <begin position="22"/>
        <end position="31"/>
    </location>
</feature>
<dbReference type="GO" id="GO:0008569">
    <property type="term" value="F:minus-end-directed microtubule motor activity"/>
    <property type="evidence" value="ECO:0007669"/>
    <property type="project" value="TreeGrafter"/>
</dbReference>
<evidence type="ECO:0000313" key="4">
    <source>
        <dbReference type="Proteomes" id="UP000654075"/>
    </source>
</evidence>
<feature type="region of interest" description="Disordered" evidence="2">
    <location>
        <begin position="1387"/>
        <end position="1411"/>
    </location>
</feature>
<dbReference type="EMBL" id="CAJNNV010033292">
    <property type="protein sequence ID" value="CAE8643164.1"/>
    <property type="molecule type" value="Genomic_DNA"/>
</dbReference>
<dbReference type="GO" id="GO:0045505">
    <property type="term" value="F:dynein intermediate chain binding"/>
    <property type="evidence" value="ECO:0007669"/>
    <property type="project" value="InterPro"/>
</dbReference>
<feature type="compositionally biased region" description="Polar residues" evidence="2">
    <location>
        <begin position="3438"/>
        <end position="3449"/>
    </location>
</feature>
<feature type="coiled-coil region" evidence="1">
    <location>
        <begin position="1129"/>
        <end position="1182"/>
    </location>
</feature>
<dbReference type="GO" id="GO:0060294">
    <property type="term" value="P:cilium movement involved in cell motility"/>
    <property type="evidence" value="ECO:0007669"/>
    <property type="project" value="TreeGrafter"/>
</dbReference>
<keyword evidence="1" id="KW-0175">Coiled coil</keyword>
<feature type="compositionally biased region" description="Basic and acidic residues" evidence="2">
    <location>
        <begin position="577"/>
        <end position="590"/>
    </location>
</feature>
<feature type="non-terminal residue" evidence="3">
    <location>
        <position position="3449"/>
    </location>
</feature>
<name>A0A813I0C5_POLGL</name>
<gene>
    <name evidence="3" type="ORF">PGLA1383_LOCUS57531</name>
</gene>
<feature type="compositionally biased region" description="Pro residues" evidence="2">
    <location>
        <begin position="177"/>
        <end position="187"/>
    </location>
</feature>
<sequence length="3449" mass="374126">ESQDEENRKDGFGKMTYRSNTEGEEDEDAPDENAVPCDATYLGHYSAGKRGCQANEPDFRRALDRSPLSPLAASPQAASPLAASPPPTPSAVPVPRLTRSCSSSLPDWALFAEPVTGSLPNRALFVEPVTGGECAGGSDTIDTTVCLPSREQFAAPGAGVVPSVPLQQVQTPRFLVQPPPAPAPAAPPRSRQRRPQDPRAWLPVPRQRKDAGPARCVTEQDNLMCLQCRLPSGSCRRRIHHMSSWQPLGPGSLLPSAPRELSSEDKARPRLLGAASVPTLSSIGEGSGSASVPTLSSLSARVSRGPAGPASARGVRPLSARGLPPAPLSARGKERFESQPLSARGLPPPPLSATGNVQKITKEASEITKGFEFIRNHGPNENNGTQFVEWTEQQEVEVEIYLDAGEQGFAEDLGEDPPDGEAPEGPEDEDVPALGVSAAREAAKAAAEEKVRLVHGWYLKLQAKESATVPTLTTPHVLFRFFKSLLCLPTEWLCDLPPSDFHALLLHELMRETIDRLPAPSCQGAALKELAKLQISHFGGLDEVGRLVAKQSTMVPILSEPGVLGEDFGEDEDDFGKDEGEAGEKEEHGDTANQAPRQAAISQNNQLEPVLEKLKSIRFSHLRSRPAQAPSGVKEMGMPARNVEKTTTYNDCTDSFDELCDSIRKDVHHGLRTNIKKAPEADTSEHCSSLLLALPLWSGQRDRARASQMLEHQLTFAIFADASSVQEGGLQLEPRIALFSNEYIREMLTLSRLLDVASGQSRSQVWGRNGGKTLLLTPCVAAAISLLRGLAFLLPNVTADTPFGLPGGDGTSALGSSMAGSFSSMVLSGGAPGALGDGPTELAEVLLPDDLRGWLKERLMHAVTDDASAILILPPSVIDHPELLAVLHEAFSLAGPPDGWFSEKEIRDCEAAVESLEPTQRLLPPTMYQEDENNHVLPWMDQFWAEALGRTHFVFLARALYEEGRLPLRCHVTTELLDTQYPGFLQQMAVVQMEHLSRETFVSAAKAHLSSPVLEPESWQPDTPLKAVISTDALSEAATSLIEAVRRIAADPPPGFAPKNFRQPPDLSRRPGPTAGDCENSIPKIGQNCSGWSGEGTDSGLGAREASIADLGDLLALTQNLCGLKGRELAKQHRDLKNAHKLLEELQKDLVNTSAEEVERQLAEITDRSQKAKELADLKKQEYNNRKASLAELVSEVIDRCSQARTKYGAAETLCQETSRELEMNRMQLISFSKVDQAELRNLLKQHLPAGDLTPRSPTVALFEMCAIALRVSAKPSRDAARTAMSNPLFTTKLAGVDTDALTAEHIEGMSESLSIAGGPADFADTKSLFMIANVVFPAYHMAATKLKLPAMQKELDRLLEIRVKRTVEVEDMQDQVNDLADESKDLQQRSQNLQKEVAKQHQVVGANKERRERMEKLSGLTRHDRWRWSWLIDDLSDRLEDLVGDCLLSAAAALFMGPLGPDHRQQLLGHWKDCLEQLGVQHSHKFDICWYWVPATARSRWRSELGVPPDRHLEESLVLSTLQAVSWPLFYDPDGIAVNILLQFYPGATSISMGTPDFRDKLLHAIQTSATFEKNAKQAPGEAPGAAGGPRKPDVADPLVVIIDNTYLPALREIDLLTELLPRKQLRAAACATKGAAIPLMYFSGEENTVQVDPKLVLLFVTRSAEPLARDLLSYQFQVIDFRVCVEAESQVSQEMLSALIFRRTQPTVHAEWKQLQPERAALIDEWARLDEDVIAKLGAHLKAKQKDKHDSYPTGEHVRDMMTLKATANDVGRRLLKSKDAEAKLLQARTPHEPLAVMLASLASACQDLRWICPSLNISFGSFLNLVEESLPPLPAENTRSARDKKAEVTDLDWGVIARQAVVSALSRHCQAAVPENLVLPVAVRIAVAASIPNKGLQEIISKLLLQCPASDLACLGVELSKQTHQAIEALLDGEPVSRVVKFLDQLPARKFSRERMGSGSPCGDQDQLFPPSPSRTLRRAMTSKLGSPNSSRDALEEWNSGHDVETRERGFKHGKTRSVGQTLAPPTMLASSPHGSRTPSRNSLQETASLQRSRSPSPSPSVASHYENCDALSEVAVLPRRTGLLRTSQTSVNLGQSSQDDGKEPEVKLQYSSPTLMRQLFVSADHWEPCSTKPVFLARFCYFQDALRLLLHKAAGNSHNFGYSTGTAAAAALALFPVQDLFRMSRVENFAKLPSDFDIMEKSFGIQRMNTGELSLSMNSRRDSRSHQGNPGQGILRRDSRLFKPALGEKEGVGDEQAKKTRTADAGGEHEEGAGDNSTDVLQVLSIMGQFTALGGLRNPVLSVEVDWVFLRGTIDRLLESVGADADKWACWADNVARGELKAEPKEPGSASTAFGTGLGNWGTGPMEQLPLLTSVPLDLLTAFLPLTTNGFPTLTLQQTSALNVVQVLLLLVLLSHSLVALLAGLEAISGELAPSRGASHLEALLNHSSPLQPVVCLCESAASSVQDTIVALASQQKGGRKVVHVALTGVVINPWASNQSTQGIGWSGVGPVAAAARPMSQIAELLEESLEEGQWLVLSLLPGGAPGLGADDGTGVSADLWDTFEILERVWYQCGGMRRDNVDDRFRIFVVVDARVPHCLPRWVFDGQCVSYFDSQTGTSLRHWFGRFLETLRKRDTTGLPSGIAASIQGGVMMTASSSDGWQTRDASTVRELFAESQMSQELRLNRDDVSNVLNTQTYQPHKPTCLRSTSLRLLTQLLLAALAAGERGVVGSPSALVAAPGIGNIESKIADEIVCDLIRKAVSPKGADLSDQLRLADLIEVVATLTLRQDGGMGSDRLHVGNHGLIVGRMVYNLMAHLRSQVIFKRKASSEVAAAVARWGSAAKDEKTAHEASNEEAARVDPSRSLRVAKMGRMLNHARTVAKAVTTKRATTDYFGDDNGEEKEVPWFLEGQPESTLLKPSMAFSKFAEAVDRLMTAQNEKGGPDSPLIDFHLARAEGNLECLPLLEQKVLKALTRLPLVDPKVVLHLSGANRAVCLMSLIFSSPLRSFRLPLPELPETRHSTPQSSEQEAPRSQTTAARSEDAGPADVVIVVDRPVSDSVSDEVTRDAGKTEVDLSDKQSEGSFGSSGIAGTESAAKEESREEGPCLSPDSQGVLRSALASIFEAAVLCVEACPLHTSNGFNPDNGTSLAADSEDGVESTLQAEWRRQRHAVALWAASVLEEATMLRRGLSEGLDVLSPRLLLKLRHLLHCLQSRRAVICPASVRNTSIKGCPLQVWEAAASAEARALPVPCGWDQPGFQKQQSFGHWLHATAVQLYQVYAPPVMPNRLRVSSLARVAPLFGAMRLELAGKLRVGVESICLIFEPTSILPGRGQDDSEFPPDAEQIEQGTWDELDDELKPSYCPNTQVPVMLGMFSSVENFAGSAEESIGEAASPTAGASPQSRRSSGLAFAASPQSRRSSGLLGIDRSKTSDTLQSPAGSAA</sequence>
<protein>
    <submittedName>
        <fullName evidence="3">Uncharacterized protein</fullName>
    </submittedName>
</protein>
<feature type="compositionally biased region" description="Polar residues" evidence="2">
    <location>
        <begin position="2032"/>
        <end position="2054"/>
    </location>
</feature>
<feature type="compositionally biased region" description="Basic and acidic residues" evidence="2">
    <location>
        <begin position="3101"/>
        <end position="3110"/>
    </location>
</feature>
<dbReference type="OrthoDB" id="10682748at2759"/>
<evidence type="ECO:0000256" key="2">
    <source>
        <dbReference type="SAM" id="MobiDB-lite"/>
    </source>
</evidence>
<feature type="compositionally biased region" description="Acidic residues" evidence="2">
    <location>
        <begin position="412"/>
        <end position="430"/>
    </location>
</feature>
<feature type="region of interest" description="Disordered" evidence="2">
    <location>
        <begin position="1"/>
        <end position="99"/>
    </location>
</feature>